<keyword evidence="2 9" id="KW-0813">Transport</keyword>
<evidence type="ECO:0000256" key="4">
    <source>
        <dbReference type="ARBA" id="ARBA00022692"/>
    </source>
</evidence>
<dbReference type="GO" id="GO:0015031">
    <property type="term" value="P:protein transport"/>
    <property type="evidence" value="ECO:0007669"/>
    <property type="project" value="UniProtKB-KW"/>
</dbReference>
<keyword evidence="3" id="KW-1003">Cell membrane</keyword>
<evidence type="ECO:0000256" key="6">
    <source>
        <dbReference type="ARBA" id="ARBA00022927"/>
    </source>
</evidence>
<dbReference type="Proteomes" id="UP000471705">
    <property type="component" value="Unassembled WGS sequence"/>
</dbReference>
<evidence type="ECO:0000256" key="2">
    <source>
        <dbReference type="ARBA" id="ARBA00022448"/>
    </source>
</evidence>
<keyword evidence="8 9" id="KW-0472">Membrane</keyword>
<keyword evidence="6" id="KW-0653">Protein transport</keyword>
<feature type="transmembrane region" description="Helical" evidence="9">
    <location>
        <begin position="75"/>
        <end position="103"/>
    </location>
</feature>
<feature type="transmembrane region" description="Helical" evidence="9">
    <location>
        <begin position="194"/>
        <end position="215"/>
    </location>
</feature>
<organism evidence="11 12">
    <name type="scientific">Rhizobium leguminosarum</name>
    <dbReference type="NCBI Taxonomy" id="384"/>
    <lineage>
        <taxon>Bacteria</taxon>
        <taxon>Pseudomonadati</taxon>
        <taxon>Pseudomonadota</taxon>
        <taxon>Alphaproteobacteria</taxon>
        <taxon>Hyphomicrobiales</taxon>
        <taxon>Rhizobiaceae</taxon>
        <taxon>Rhizobium/Agrobacterium group</taxon>
        <taxon>Rhizobium</taxon>
    </lineage>
</organism>
<evidence type="ECO:0000256" key="1">
    <source>
        <dbReference type="ARBA" id="ARBA00004651"/>
    </source>
</evidence>
<dbReference type="EMBL" id="WUFV01000040">
    <property type="protein sequence ID" value="NEK20338.1"/>
    <property type="molecule type" value="Genomic_DNA"/>
</dbReference>
<evidence type="ECO:0000256" key="3">
    <source>
        <dbReference type="ARBA" id="ARBA00022475"/>
    </source>
</evidence>
<dbReference type="GO" id="GO:0015833">
    <property type="term" value="P:peptide transport"/>
    <property type="evidence" value="ECO:0007669"/>
    <property type="project" value="UniProtKB-KW"/>
</dbReference>
<proteinExistence type="inferred from homology"/>
<keyword evidence="5" id="KW-0571">Peptide transport</keyword>
<evidence type="ECO:0000313" key="12">
    <source>
        <dbReference type="Proteomes" id="UP000471705"/>
    </source>
</evidence>
<dbReference type="Pfam" id="PF00528">
    <property type="entry name" value="BPD_transp_1"/>
    <property type="match status" value="1"/>
</dbReference>
<comment type="caution">
    <text evidence="11">The sequence shown here is derived from an EMBL/GenBank/DDBJ whole genome shotgun (WGS) entry which is preliminary data.</text>
</comment>
<feature type="transmembrane region" description="Helical" evidence="9">
    <location>
        <begin position="147"/>
        <end position="171"/>
    </location>
</feature>
<feature type="transmembrane region" description="Helical" evidence="9">
    <location>
        <begin position="30"/>
        <end position="54"/>
    </location>
</feature>
<keyword evidence="4 9" id="KW-0812">Transmembrane</keyword>
<evidence type="ECO:0000313" key="11">
    <source>
        <dbReference type="EMBL" id="NEK20338.1"/>
    </source>
</evidence>
<dbReference type="PANTHER" id="PTHR43386:SF1">
    <property type="entry name" value="D,D-DIPEPTIDE TRANSPORT SYSTEM PERMEASE PROTEIN DDPC-RELATED"/>
    <property type="match status" value="1"/>
</dbReference>
<name>A0A7K3VV20_RHILE</name>
<dbReference type="SUPFAM" id="SSF161098">
    <property type="entry name" value="MetI-like"/>
    <property type="match status" value="1"/>
</dbReference>
<feature type="domain" description="ABC transmembrane type-1" evidence="10">
    <location>
        <begin position="26"/>
        <end position="215"/>
    </location>
</feature>
<evidence type="ECO:0000256" key="7">
    <source>
        <dbReference type="ARBA" id="ARBA00022989"/>
    </source>
</evidence>
<keyword evidence="7 9" id="KW-1133">Transmembrane helix</keyword>
<dbReference type="PROSITE" id="PS50928">
    <property type="entry name" value="ABC_TM1"/>
    <property type="match status" value="1"/>
</dbReference>
<dbReference type="GO" id="GO:0005886">
    <property type="term" value="C:plasma membrane"/>
    <property type="evidence" value="ECO:0007669"/>
    <property type="project" value="UniProtKB-SubCell"/>
</dbReference>
<dbReference type="AlphaFoldDB" id="A0A7K3VV20"/>
<sequence length="232" mass="25407">MEPSYSAPFGTDRMGMDLFMSIIWGARSTLLMALSTVGFCILIGVPIGLVAGYYRNWICDALMRLSDIAMAVPEIMVAIAIAQTLGPSAGSVIFALSITYWPFWARLVYAETRSMRNEVFIESAQALGASPWRIMILHILPGLIPSIIVRTSVGIGATILSTVTLSCLGLGPPPPTPEWGRIISESRDYLPDAWWYPLAPGLAVFVTVLSFYLFGDGLRRAFSPRSYGFDSR</sequence>
<comment type="similarity">
    <text evidence="9">Belongs to the binding-protein-dependent transport system permease family.</text>
</comment>
<comment type="subcellular location">
    <subcellularLocation>
        <location evidence="1 9">Cell membrane</location>
        <topology evidence="1 9">Multi-pass membrane protein</topology>
    </subcellularLocation>
</comment>
<evidence type="ECO:0000256" key="8">
    <source>
        <dbReference type="ARBA" id="ARBA00023136"/>
    </source>
</evidence>
<dbReference type="InterPro" id="IPR000515">
    <property type="entry name" value="MetI-like"/>
</dbReference>
<protein>
    <submittedName>
        <fullName evidence="11">ABC transporter permease subunit</fullName>
    </submittedName>
</protein>
<dbReference type="Gene3D" id="1.10.3720.10">
    <property type="entry name" value="MetI-like"/>
    <property type="match status" value="1"/>
</dbReference>
<reference evidence="11 12" key="1">
    <citation type="submission" date="2019-12" db="EMBL/GenBank/DDBJ databases">
        <title>Rhizobium genotypes associated with high levels of biological nitrogen fixation by grain legumes in a temperate-maritime cropping system.</title>
        <authorList>
            <person name="Maluk M."/>
            <person name="Francesc Ferrando Molina F."/>
            <person name="Lopez Del Egido L."/>
            <person name="Lafos M."/>
            <person name="Langarica-Fuentes A."/>
            <person name="Gebre Yohannes G."/>
            <person name="Young M.W."/>
            <person name="Martin P."/>
            <person name="Gantlett R."/>
            <person name="Kenicer G."/>
            <person name="Hawes C."/>
            <person name="Begg G.S."/>
            <person name="Quilliam R.S."/>
            <person name="Squire G.R."/>
            <person name="Poole P.S."/>
            <person name="Young P.W."/>
            <person name="Iannetta P.M."/>
            <person name="James E.K."/>
        </authorList>
    </citation>
    <scope>NUCLEOTIDE SEQUENCE [LARGE SCALE GENOMIC DNA]</scope>
    <source>
        <strain evidence="11 12">JHI54</strain>
    </source>
</reference>
<evidence type="ECO:0000259" key="10">
    <source>
        <dbReference type="PROSITE" id="PS50928"/>
    </source>
</evidence>
<dbReference type="InterPro" id="IPR035906">
    <property type="entry name" value="MetI-like_sf"/>
</dbReference>
<evidence type="ECO:0000256" key="5">
    <source>
        <dbReference type="ARBA" id="ARBA00022856"/>
    </source>
</evidence>
<evidence type="ECO:0000256" key="9">
    <source>
        <dbReference type="RuleBase" id="RU363032"/>
    </source>
</evidence>
<dbReference type="GO" id="GO:0055085">
    <property type="term" value="P:transmembrane transport"/>
    <property type="evidence" value="ECO:0007669"/>
    <property type="project" value="InterPro"/>
</dbReference>
<accession>A0A7K3VV20</accession>
<dbReference type="PANTHER" id="PTHR43386">
    <property type="entry name" value="OLIGOPEPTIDE TRANSPORT SYSTEM PERMEASE PROTEIN APPC"/>
    <property type="match status" value="1"/>
</dbReference>
<gene>
    <name evidence="11" type="ORF">GR257_36870</name>
</gene>
<dbReference type="InterPro" id="IPR050366">
    <property type="entry name" value="BP-dependent_transpt_permease"/>
</dbReference>
<dbReference type="CDD" id="cd06261">
    <property type="entry name" value="TM_PBP2"/>
    <property type="match status" value="1"/>
</dbReference>